<dbReference type="AlphaFoldDB" id="A0A8S9U0L5"/>
<feature type="transmembrane region" description="Helical" evidence="1">
    <location>
        <begin position="24"/>
        <end position="46"/>
    </location>
</feature>
<comment type="caution">
    <text evidence="2">The sequence shown here is derived from an EMBL/GenBank/DDBJ whole genome shotgun (WGS) entry which is preliminary data.</text>
</comment>
<protein>
    <recommendedName>
        <fullName evidence="4">Transmembrane protein</fullName>
    </recommendedName>
</protein>
<keyword evidence="1" id="KW-0812">Transmembrane</keyword>
<accession>A0A8S9U0L5</accession>
<evidence type="ECO:0000313" key="3">
    <source>
        <dbReference type="Proteomes" id="UP000704712"/>
    </source>
</evidence>
<sequence>MTSQHTAPAPWIVVAKILAAGRGVALVLPSLGDAVVLGVLPVRWVIPLAALEQPVENATFWTALVVQVVAVLASVVVPVLVLSAAVLVVLAVLLAAVVLA</sequence>
<name>A0A8S9U0L5_PHYIN</name>
<dbReference type="Proteomes" id="UP000704712">
    <property type="component" value="Unassembled WGS sequence"/>
</dbReference>
<reference evidence="2" key="1">
    <citation type="submission" date="2020-03" db="EMBL/GenBank/DDBJ databases">
        <title>Hybrid Assembly of Korean Phytophthora infestans isolates.</title>
        <authorList>
            <person name="Prokchorchik M."/>
            <person name="Lee Y."/>
            <person name="Seo J."/>
            <person name="Cho J.-H."/>
            <person name="Park Y.-E."/>
            <person name="Jang D.-C."/>
            <person name="Im J.-S."/>
            <person name="Choi J.-G."/>
            <person name="Park H.-J."/>
            <person name="Lee G.-B."/>
            <person name="Lee Y.-G."/>
            <person name="Hong S.-Y."/>
            <person name="Cho K."/>
            <person name="Sohn K.H."/>
        </authorList>
    </citation>
    <scope>NUCLEOTIDE SEQUENCE</scope>
    <source>
        <strain evidence="2">KR_2_A2</strain>
    </source>
</reference>
<evidence type="ECO:0008006" key="4">
    <source>
        <dbReference type="Google" id="ProtNLM"/>
    </source>
</evidence>
<proteinExistence type="predicted"/>
<dbReference type="EMBL" id="JAACNO010002283">
    <property type="protein sequence ID" value="KAF4134466.1"/>
    <property type="molecule type" value="Genomic_DNA"/>
</dbReference>
<keyword evidence="1" id="KW-0472">Membrane</keyword>
<organism evidence="2 3">
    <name type="scientific">Phytophthora infestans</name>
    <name type="common">Potato late blight agent</name>
    <name type="synonym">Botrytis infestans</name>
    <dbReference type="NCBI Taxonomy" id="4787"/>
    <lineage>
        <taxon>Eukaryota</taxon>
        <taxon>Sar</taxon>
        <taxon>Stramenopiles</taxon>
        <taxon>Oomycota</taxon>
        <taxon>Peronosporomycetes</taxon>
        <taxon>Peronosporales</taxon>
        <taxon>Peronosporaceae</taxon>
        <taxon>Phytophthora</taxon>
    </lineage>
</organism>
<feature type="transmembrane region" description="Helical" evidence="1">
    <location>
        <begin position="66"/>
        <end position="99"/>
    </location>
</feature>
<evidence type="ECO:0000313" key="2">
    <source>
        <dbReference type="EMBL" id="KAF4134466.1"/>
    </source>
</evidence>
<evidence type="ECO:0000256" key="1">
    <source>
        <dbReference type="SAM" id="Phobius"/>
    </source>
</evidence>
<gene>
    <name evidence="2" type="ORF">GN958_ATG16347</name>
</gene>
<keyword evidence="1" id="KW-1133">Transmembrane helix</keyword>